<dbReference type="Proteomes" id="UP000028123">
    <property type="component" value="Unassembled WGS sequence"/>
</dbReference>
<protein>
    <submittedName>
        <fullName evidence="2">Uncharacterized protein</fullName>
    </submittedName>
</protein>
<evidence type="ECO:0000313" key="3">
    <source>
        <dbReference type="Proteomes" id="UP000028123"/>
    </source>
</evidence>
<feature type="transmembrane region" description="Helical" evidence="1">
    <location>
        <begin position="197"/>
        <end position="214"/>
    </location>
</feature>
<name>A0A081P4C0_9BACL</name>
<feature type="transmembrane region" description="Helical" evidence="1">
    <location>
        <begin position="125"/>
        <end position="142"/>
    </location>
</feature>
<feature type="transmembrane region" description="Helical" evidence="1">
    <location>
        <begin position="84"/>
        <end position="105"/>
    </location>
</feature>
<evidence type="ECO:0000256" key="1">
    <source>
        <dbReference type="SAM" id="Phobius"/>
    </source>
</evidence>
<sequence length="222" mass="26111">MEFILFMFFGLLEVYALFALMFKTFRLPYFEYFKEISIIAVVVALTSYFIRVYFEINQLADIITHLVLYILFFRYMIKVKIWRGIIISLVYFGYGVLNLIIYLVLSNFGLVTEKLVNNPSSLDAFILQFATATSALLISYALHKFNLGFSFIIRPPHDFFIKSKIKRSDFVILTSIIIVACILMFTFYLIFHHKSFISIPMIILSYVVLLYLAYRKDMSRDN</sequence>
<feature type="transmembrane region" description="Helical" evidence="1">
    <location>
        <begin position="170"/>
        <end position="191"/>
    </location>
</feature>
<reference evidence="2 3" key="1">
    <citation type="submission" date="2014-06" db="EMBL/GenBank/DDBJ databases">
        <title>Draft genome sequence of Paenibacillus sp. MSt1.</title>
        <authorList>
            <person name="Aw Y.K."/>
            <person name="Ong K.S."/>
            <person name="Gan H.M."/>
            <person name="Lee S.M."/>
        </authorList>
    </citation>
    <scope>NUCLEOTIDE SEQUENCE [LARGE SCALE GENOMIC DNA]</scope>
    <source>
        <strain evidence="2 3">MSt1</strain>
    </source>
</reference>
<evidence type="ECO:0000313" key="2">
    <source>
        <dbReference type="EMBL" id="KEQ25543.1"/>
    </source>
</evidence>
<gene>
    <name evidence="2" type="ORF">ET33_02130</name>
</gene>
<keyword evidence="3" id="KW-1185">Reference proteome</keyword>
<feature type="transmembrane region" description="Helical" evidence="1">
    <location>
        <begin position="6"/>
        <end position="25"/>
    </location>
</feature>
<keyword evidence="1" id="KW-0472">Membrane</keyword>
<feature type="transmembrane region" description="Helical" evidence="1">
    <location>
        <begin position="32"/>
        <end position="50"/>
    </location>
</feature>
<keyword evidence="1" id="KW-1133">Transmembrane helix</keyword>
<feature type="transmembrane region" description="Helical" evidence="1">
    <location>
        <begin position="56"/>
        <end position="77"/>
    </location>
</feature>
<dbReference type="EMBL" id="JNVM01000010">
    <property type="protein sequence ID" value="KEQ25543.1"/>
    <property type="molecule type" value="Genomic_DNA"/>
</dbReference>
<dbReference type="eggNOG" id="ENOG50342PR">
    <property type="taxonomic scope" value="Bacteria"/>
</dbReference>
<comment type="caution">
    <text evidence="2">The sequence shown here is derived from an EMBL/GenBank/DDBJ whole genome shotgun (WGS) entry which is preliminary data.</text>
</comment>
<dbReference type="AlphaFoldDB" id="A0A081P4C0"/>
<proteinExistence type="predicted"/>
<accession>A0A081P4C0</accession>
<keyword evidence="1" id="KW-0812">Transmembrane</keyword>
<organism evidence="2 3">
    <name type="scientific">Paenibacillus tyrfis</name>
    <dbReference type="NCBI Taxonomy" id="1501230"/>
    <lineage>
        <taxon>Bacteria</taxon>
        <taxon>Bacillati</taxon>
        <taxon>Bacillota</taxon>
        <taxon>Bacilli</taxon>
        <taxon>Bacillales</taxon>
        <taxon>Paenibacillaceae</taxon>
        <taxon>Paenibacillus</taxon>
    </lineage>
</organism>